<evidence type="ECO:0000313" key="4">
    <source>
        <dbReference type="Proteomes" id="UP000008810"/>
    </source>
</evidence>
<organism evidence="2">
    <name type="scientific">Brachypodium distachyon</name>
    <name type="common">Purple false brome</name>
    <name type="synonym">Trachynia distachya</name>
    <dbReference type="NCBI Taxonomy" id="15368"/>
    <lineage>
        <taxon>Eukaryota</taxon>
        <taxon>Viridiplantae</taxon>
        <taxon>Streptophyta</taxon>
        <taxon>Embryophyta</taxon>
        <taxon>Tracheophyta</taxon>
        <taxon>Spermatophyta</taxon>
        <taxon>Magnoliopsida</taxon>
        <taxon>Liliopsida</taxon>
        <taxon>Poales</taxon>
        <taxon>Poaceae</taxon>
        <taxon>BOP clade</taxon>
        <taxon>Pooideae</taxon>
        <taxon>Stipodae</taxon>
        <taxon>Brachypodieae</taxon>
        <taxon>Brachypodium</taxon>
    </lineage>
</organism>
<reference evidence="2" key="2">
    <citation type="submission" date="2017-06" db="EMBL/GenBank/DDBJ databases">
        <title>WGS assembly of Brachypodium distachyon.</title>
        <authorList>
            <consortium name="The International Brachypodium Initiative"/>
            <person name="Lucas S."/>
            <person name="Harmon-Smith M."/>
            <person name="Lail K."/>
            <person name="Tice H."/>
            <person name="Grimwood J."/>
            <person name="Bruce D."/>
            <person name="Barry K."/>
            <person name="Shu S."/>
            <person name="Lindquist E."/>
            <person name="Wang M."/>
            <person name="Pitluck S."/>
            <person name="Vogel J.P."/>
            <person name="Garvin D.F."/>
            <person name="Mockler T.C."/>
            <person name="Schmutz J."/>
            <person name="Rokhsar D."/>
            <person name="Bevan M.W."/>
        </authorList>
    </citation>
    <scope>NUCLEOTIDE SEQUENCE</scope>
    <source>
        <strain evidence="2">Bd21</strain>
    </source>
</reference>
<reference evidence="3" key="3">
    <citation type="submission" date="2018-08" db="UniProtKB">
        <authorList>
            <consortium name="EnsemblPlants"/>
        </authorList>
    </citation>
    <scope>IDENTIFICATION</scope>
    <source>
        <strain evidence="3">cv. Bd21</strain>
    </source>
</reference>
<accession>A0A2K2D7W3</accession>
<evidence type="ECO:0000313" key="3">
    <source>
        <dbReference type="EnsemblPlants" id="PNT70358"/>
    </source>
</evidence>
<keyword evidence="1" id="KW-0812">Transmembrane</keyword>
<feature type="transmembrane region" description="Helical" evidence="1">
    <location>
        <begin position="6"/>
        <end position="30"/>
    </location>
</feature>
<dbReference type="Proteomes" id="UP000008810">
    <property type="component" value="Chromosome 2"/>
</dbReference>
<dbReference type="Gramene" id="PNT70358">
    <property type="protein sequence ID" value="PNT70358"/>
    <property type="gene ID" value="BRADI_2g10822v3"/>
</dbReference>
<dbReference type="InParanoid" id="A0A2K2D7W3"/>
<keyword evidence="1" id="KW-1133">Transmembrane helix</keyword>
<gene>
    <name evidence="2" type="ORF">BRADI_2g10822v3</name>
</gene>
<dbReference type="EnsemblPlants" id="PNT70358">
    <property type="protein sequence ID" value="PNT70358"/>
    <property type="gene ID" value="BRADI_2g10822v3"/>
</dbReference>
<dbReference type="EMBL" id="CM000881">
    <property type="protein sequence ID" value="PNT70358.1"/>
    <property type="molecule type" value="Genomic_DNA"/>
</dbReference>
<protein>
    <submittedName>
        <fullName evidence="2 3">Uncharacterized protein</fullName>
    </submittedName>
</protein>
<name>A0A2K2D7W3_BRADI</name>
<keyword evidence="1" id="KW-0472">Membrane</keyword>
<evidence type="ECO:0000256" key="1">
    <source>
        <dbReference type="SAM" id="Phobius"/>
    </source>
</evidence>
<proteinExistence type="predicted"/>
<sequence length="56" mass="6646">MVCPNFIKIYLLFNLFVIFFYSMVLSSFTLHYKTISIKKLLVFSNQRDTIATFQAE</sequence>
<reference evidence="2 3" key="1">
    <citation type="journal article" date="2010" name="Nature">
        <title>Genome sequencing and analysis of the model grass Brachypodium distachyon.</title>
        <authorList>
            <consortium name="International Brachypodium Initiative"/>
        </authorList>
    </citation>
    <scope>NUCLEOTIDE SEQUENCE [LARGE SCALE GENOMIC DNA]</scope>
    <source>
        <strain evidence="2 3">Bd21</strain>
    </source>
</reference>
<keyword evidence="4" id="KW-1185">Reference proteome</keyword>
<evidence type="ECO:0000313" key="2">
    <source>
        <dbReference type="EMBL" id="PNT70358.1"/>
    </source>
</evidence>
<dbReference type="AlphaFoldDB" id="A0A2K2D7W3"/>